<dbReference type="STRING" id="1450535.A0A317UXG5"/>
<protein>
    <submittedName>
        <fullName evidence="1">Uncharacterized protein</fullName>
    </submittedName>
</protein>
<evidence type="ECO:0000313" key="1">
    <source>
        <dbReference type="EMBL" id="PWY65678.1"/>
    </source>
</evidence>
<accession>A0A317UXG5</accession>
<evidence type="ECO:0000313" key="2">
    <source>
        <dbReference type="Proteomes" id="UP000246702"/>
    </source>
</evidence>
<gene>
    <name evidence="1" type="ORF">BO94DRAFT_614186</name>
</gene>
<comment type="caution">
    <text evidence="1">The sequence shown here is derived from an EMBL/GenBank/DDBJ whole genome shotgun (WGS) entry which is preliminary data.</text>
</comment>
<dbReference type="AlphaFoldDB" id="A0A317UXG5"/>
<sequence>MDNWRRSINEPAAKTLNENTWLRSINGTEDAVHQFRNIQNTYHVQLGELPNAQYGNDIWLLWDYDRIWGKFDFGYTTGLFLVDSGPRLSDDGIYLPFCWRGARESSPNDLIWNKNFTKGRICIDPKMGTLKGSFQYMKGNGDAGAGTCEFHAKARAGPAVVPFRLENVVDEWNAASEYMGALEGVRQDMSVLDLEGYLCRKERDGRRLGV</sequence>
<dbReference type="OrthoDB" id="27483at2759"/>
<keyword evidence="2" id="KW-1185">Reference proteome</keyword>
<reference evidence="1 2" key="1">
    <citation type="submission" date="2016-12" db="EMBL/GenBank/DDBJ databases">
        <title>The genomes of Aspergillus section Nigri reveals drivers in fungal speciation.</title>
        <authorList>
            <consortium name="DOE Joint Genome Institute"/>
            <person name="Vesth T.C."/>
            <person name="Nybo J."/>
            <person name="Theobald S."/>
            <person name="Brandl J."/>
            <person name="Frisvad J.C."/>
            <person name="Nielsen K.F."/>
            <person name="Lyhne E.K."/>
            <person name="Kogle M.E."/>
            <person name="Kuo A."/>
            <person name="Riley R."/>
            <person name="Clum A."/>
            <person name="Nolan M."/>
            <person name="Lipzen A."/>
            <person name="Salamov A."/>
            <person name="Henrissat B."/>
            <person name="Wiebenga A."/>
            <person name="De Vries R.P."/>
            <person name="Grigoriev I.V."/>
            <person name="Mortensen U.H."/>
            <person name="Andersen M.R."/>
            <person name="Baker S.E."/>
        </authorList>
    </citation>
    <scope>NUCLEOTIDE SEQUENCE [LARGE SCALE GENOMIC DNA]</scope>
    <source>
        <strain evidence="1 2">CBS 115572</strain>
    </source>
</reference>
<organism evidence="1 2">
    <name type="scientific">Aspergillus sclerotioniger CBS 115572</name>
    <dbReference type="NCBI Taxonomy" id="1450535"/>
    <lineage>
        <taxon>Eukaryota</taxon>
        <taxon>Fungi</taxon>
        <taxon>Dikarya</taxon>
        <taxon>Ascomycota</taxon>
        <taxon>Pezizomycotina</taxon>
        <taxon>Eurotiomycetes</taxon>
        <taxon>Eurotiomycetidae</taxon>
        <taxon>Eurotiales</taxon>
        <taxon>Aspergillaceae</taxon>
        <taxon>Aspergillus</taxon>
        <taxon>Aspergillus subgen. Circumdati</taxon>
    </lineage>
</organism>
<dbReference type="Proteomes" id="UP000246702">
    <property type="component" value="Unassembled WGS sequence"/>
</dbReference>
<dbReference type="GeneID" id="37118868"/>
<name>A0A317UXG5_9EURO</name>
<proteinExistence type="predicted"/>
<dbReference type="RefSeq" id="XP_025461505.1">
    <property type="nucleotide sequence ID" value="XM_025616725.1"/>
</dbReference>
<dbReference type="EMBL" id="MSFK01000056">
    <property type="protein sequence ID" value="PWY65678.1"/>
    <property type="molecule type" value="Genomic_DNA"/>
</dbReference>